<dbReference type="STRING" id="1884261.A0A5C3Q2T3"/>
<sequence length="166" mass="18448">MPCNFDPLEDCKKLCVFHLAVALFYAPSNYCGIGGMRTECICSTPNCHGEGPRCNCVFAKLDSESADNGFQGMTVLCVMLLFSFEFKGHVFLCALVEWFSPVGTGPHSDFGMWLVKADKNQRTCHLIPCFGSTIIPSSLLHVHSLSVFNVFWVNKFADYHAHKVAQ</sequence>
<evidence type="ECO:0000313" key="1">
    <source>
        <dbReference type="EMBL" id="TFK95457.1"/>
    </source>
</evidence>
<gene>
    <name evidence="1" type="ORF">BDV98DRAFT_517595</name>
</gene>
<organism evidence="1 2">
    <name type="scientific">Pterulicium gracile</name>
    <dbReference type="NCBI Taxonomy" id="1884261"/>
    <lineage>
        <taxon>Eukaryota</taxon>
        <taxon>Fungi</taxon>
        <taxon>Dikarya</taxon>
        <taxon>Basidiomycota</taxon>
        <taxon>Agaricomycotina</taxon>
        <taxon>Agaricomycetes</taxon>
        <taxon>Agaricomycetidae</taxon>
        <taxon>Agaricales</taxon>
        <taxon>Pleurotineae</taxon>
        <taxon>Pterulaceae</taxon>
        <taxon>Pterulicium</taxon>
    </lineage>
</organism>
<keyword evidence="2" id="KW-1185">Reference proteome</keyword>
<reference evidence="1 2" key="1">
    <citation type="journal article" date="2019" name="Nat. Ecol. Evol.">
        <title>Megaphylogeny resolves global patterns of mushroom evolution.</title>
        <authorList>
            <person name="Varga T."/>
            <person name="Krizsan K."/>
            <person name="Foldi C."/>
            <person name="Dima B."/>
            <person name="Sanchez-Garcia M."/>
            <person name="Sanchez-Ramirez S."/>
            <person name="Szollosi G.J."/>
            <person name="Szarkandi J.G."/>
            <person name="Papp V."/>
            <person name="Albert L."/>
            <person name="Andreopoulos W."/>
            <person name="Angelini C."/>
            <person name="Antonin V."/>
            <person name="Barry K.W."/>
            <person name="Bougher N.L."/>
            <person name="Buchanan P."/>
            <person name="Buyck B."/>
            <person name="Bense V."/>
            <person name="Catcheside P."/>
            <person name="Chovatia M."/>
            <person name="Cooper J."/>
            <person name="Damon W."/>
            <person name="Desjardin D."/>
            <person name="Finy P."/>
            <person name="Geml J."/>
            <person name="Haridas S."/>
            <person name="Hughes K."/>
            <person name="Justo A."/>
            <person name="Karasinski D."/>
            <person name="Kautmanova I."/>
            <person name="Kiss B."/>
            <person name="Kocsube S."/>
            <person name="Kotiranta H."/>
            <person name="LaButti K.M."/>
            <person name="Lechner B.E."/>
            <person name="Liimatainen K."/>
            <person name="Lipzen A."/>
            <person name="Lukacs Z."/>
            <person name="Mihaltcheva S."/>
            <person name="Morgado L.N."/>
            <person name="Niskanen T."/>
            <person name="Noordeloos M.E."/>
            <person name="Ohm R.A."/>
            <person name="Ortiz-Santana B."/>
            <person name="Ovrebo C."/>
            <person name="Racz N."/>
            <person name="Riley R."/>
            <person name="Savchenko A."/>
            <person name="Shiryaev A."/>
            <person name="Soop K."/>
            <person name="Spirin V."/>
            <person name="Szebenyi C."/>
            <person name="Tomsovsky M."/>
            <person name="Tulloss R.E."/>
            <person name="Uehling J."/>
            <person name="Grigoriev I.V."/>
            <person name="Vagvolgyi C."/>
            <person name="Papp T."/>
            <person name="Martin F.M."/>
            <person name="Miettinen O."/>
            <person name="Hibbett D.S."/>
            <person name="Nagy L.G."/>
        </authorList>
    </citation>
    <scope>NUCLEOTIDE SEQUENCE [LARGE SCALE GENOMIC DNA]</scope>
    <source>
        <strain evidence="1 2">CBS 309.79</strain>
    </source>
</reference>
<proteinExistence type="predicted"/>
<evidence type="ECO:0000313" key="2">
    <source>
        <dbReference type="Proteomes" id="UP000305067"/>
    </source>
</evidence>
<accession>A0A5C3Q2T3</accession>
<dbReference type="AlphaFoldDB" id="A0A5C3Q2T3"/>
<dbReference type="OrthoDB" id="3187773at2759"/>
<dbReference type="Proteomes" id="UP000305067">
    <property type="component" value="Unassembled WGS sequence"/>
</dbReference>
<name>A0A5C3Q2T3_9AGAR</name>
<dbReference type="EMBL" id="ML178884">
    <property type="protein sequence ID" value="TFK95457.1"/>
    <property type="molecule type" value="Genomic_DNA"/>
</dbReference>
<protein>
    <submittedName>
        <fullName evidence="1">Uncharacterized protein</fullName>
    </submittedName>
</protein>